<gene>
    <name evidence="1" type="ORF">MC7420_6760</name>
</gene>
<name>B4VWB7_9CYAN</name>
<organism evidence="1 2">
    <name type="scientific">Coleofasciculus chthonoplastes PCC 7420</name>
    <dbReference type="NCBI Taxonomy" id="118168"/>
    <lineage>
        <taxon>Bacteria</taxon>
        <taxon>Bacillati</taxon>
        <taxon>Cyanobacteriota</taxon>
        <taxon>Cyanophyceae</taxon>
        <taxon>Coleofasciculales</taxon>
        <taxon>Coleofasciculaceae</taxon>
        <taxon>Coleofasciculus</taxon>
    </lineage>
</organism>
<dbReference type="Proteomes" id="UP000003835">
    <property type="component" value="Unassembled WGS sequence"/>
</dbReference>
<evidence type="ECO:0000313" key="2">
    <source>
        <dbReference type="Proteomes" id="UP000003835"/>
    </source>
</evidence>
<reference evidence="1 2" key="1">
    <citation type="submission" date="2008-07" db="EMBL/GenBank/DDBJ databases">
        <authorList>
            <person name="Tandeau de Marsac N."/>
            <person name="Ferriera S."/>
            <person name="Johnson J."/>
            <person name="Kravitz S."/>
            <person name="Beeson K."/>
            <person name="Sutton G."/>
            <person name="Rogers Y.-H."/>
            <person name="Friedman R."/>
            <person name="Frazier M."/>
            <person name="Venter J.C."/>
        </authorList>
    </citation>
    <scope>NUCLEOTIDE SEQUENCE [LARGE SCALE GENOMIC DNA]</scope>
    <source>
        <strain evidence="1 2">PCC 7420</strain>
    </source>
</reference>
<dbReference type="AlphaFoldDB" id="B4VWB7"/>
<proteinExistence type="predicted"/>
<dbReference type="EMBL" id="DS989856">
    <property type="protein sequence ID" value="EDX73712.1"/>
    <property type="molecule type" value="Genomic_DNA"/>
</dbReference>
<accession>B4VWB7</accession>
<dbReference type="HOGENOM" id="CLU_3249921_0_0_3"/>
<sequence>MTRRGGFYRYLLPETPQFNKPALTPSLLVKFSKLFCPGLVFG</sequence>
<dbReference type="STRING" id="118168.MC7420_6760"/>
<keyword evidence="2" id="KW-1185">Reference proteome</keyword>
<evidence type="ECO:0000313" key="1">
    <source>
        <dbReference type="EMBL" id="EDX73712.1"/>
    </source>
</evidence>
<protein>
    <submittedName>
        <fullName evidence="1">Uncharacterized protein</fullName>
    </submittedName>
</protein>